<dbReference type="InterPro" id="IPR012677">
    <property type="entry name" value="Nucleotide-bd_a/b_plait_sf"/>
</dbReference>
<evidence type="ECO:0000256" key="1">
    <source>
        <dbReference type="ARBA" id="ARBA00022884"/>
    </source>
</evidence>
<dbReference type="AlphaFoldDB" id="A0AAD5YYP3"/>
<feature type="compositionally biased region" description="Basic and acidic residues" evidence="3">
    <location>
        <begin position="407"/>
        <end position="418"/>
    </location>
</feature>
<protein>
    <recommendedName>
        <fullName evidence="4">RRM domain-containing protein</fullName>
    </recommendedName>
</protein>
<proteinExistence type="predicted"/>
<feature type="region of interest" description="Disordered" evidence="3">
    <location>
        <begin position="183"/>
        <end position="214"/>
    </location>
</feature>
<evidence type="ECO:0000259" key="4">
    <source>
        <dbReference type="PROSITE" id="PS50102"/>
    </source>
</evidence>
<dbReference type="Proteomes" id="UP001213000">
    <property type="component" value="Unassembled WGS sequence"/>
</dbReference>
<comment type="caution">
    <text evidence="5">The sequence shown here is derived from an EMBL/GenBank/DDBJ whole genome shotgun (WGS) entry which is preliminary data.</text>
</comment>
<evidence type="ECO:0000256" key="3">
    <source>
        <dbReference type="SAM" id="MobiDB-lite"/>
    </source>
</evidence>
<dbReference type="SUPFAM" id="SSF54928">
    <property type="entry name" value="RNA-binding domain, RBD"/>
    <property type="match status" value="1"/>
</dbReference>
<gene>
    <name evidence="5" type="ORF">NP233_g346</name>
</gene>
<feature type="compositionally biased region" description="Acidic residues" evidence="3">
    <location>
        <begin position="277"/>
        <end position="294"/>
    </location>
</feature>
<dbReference type="PANTHER" id="PTHR48029">
    <property type="entry name" value="NUCLEOLAR PROTEIN 8"/>
    <property type="match status" value="1"/>
</dbReference>
<feature type="compositionally biased region" description="Basic residues" evidence="3">
    <location>
        <begin position="205"/>
        <end position="214"/>
    </location>
</feature>
<dbReference type="GO" id="GO:0003723">
    <property type="term" value="F:RNA binding"/>
    <property type="evidence" value="ECO:0007669"/>
    <property type="project" value="UniProtKB-UniRule"/>
</dbReference>
<feature type="compositionally biased region" description="Basic and acidic residues" evidence="3">
    <location>
        <begin position="186"/>
        <end position="204"/>
    </location>
</feature>
<dbReference type="Gene3D" id="3.30.70.330">
    <property type="match status" value="1"/>
</dbReference>
<dbReference type="PANTHER" id="PTHR48029:SF1">
    <property type="entry name" value="NUCLEOLAR PROTEIN 8"/>
    <property type="match status" value="1"/>
</dbReference>
<keyword evidence="6" id="KW-1185">Reference proteome</keyword>
<dbReference type="EMBL" id="JANIEX010000009">
    <property type="protein sequence ID" value="KAJ3576538.1"/>
    <property type="molecule type" value="Genomic_DNA"/>
</dbReference>
<feature type="compositionally biased region" description="Acidic residues" evidence="3">
    <location>
        <begin position="419"/>
        <end position="428"/>
    </location>
</feature>
<sequence length="661" mass="73393">MEPTVTKRLHISGLTPSISQQDLTQRLSTFGNVKSLDGVGALDAVSRPRKFAYATFEATPAKLSRCPHSSSDFLFIRAHGLTGLNSLSGSTWKGAKLRIGEAKPDFRERIQAENEKYAALEPPRKKARWKFAPYHATHAPDMTPVTLEKAKNKGGWVVTPLGRVYRPLKMRPLRPLPRLASATSHLRRDVKGKGKEVPGRGPLKEKKRIKKPDIRARRRKIDMVKYGSEYLKGKFLEADVPAGVGTSLVAQRPLVYHNEESSGDESGEDPDEKMVEDTAELEAGDDESGEEEAEEKSLEPEAIPRQNTVIPASIPPPIPEPKSKPAPPSIPSSLDGIDLSQEKNQSLNLLASLFGSSSLNDNDEDDWIGKESLDSDVDEAVAKQTRSQVGTGLDGNADFEIVPRNDKKKQHIAEHNQAADEETVDVEMGDAHEDSRVKEPHVKEAQVSKASTPAPAVPRKLKDLFAPAENEGMRTSRLVLSTMDLTHYLNHFIGGFSLLGHLNLDDDLELDEDVPFPTVQETEEPSLETQALEHQTITVPTTVPSAKADSRQARQLSQITLDPSQPLFFPLALLATHPAAADVSWITNFDAKNRPKDLFDTAQSKGWDWRSSRFYRTETEDEIRQRWEEQKGELTQGWKKRWREAGRLGRRRGKVGGGEDA</sequence>
<dbReference type="InterPro" id="IPR035979">
    <property type="entry name" value="RBD_domain_sf"/>
</dbReference>
<feature type="compositionally biased region" description="Acidic residues" evidence="3">
    <location>
        <begin position="261"/>
        <end position="271"/>
    </location>
</feature>
<accession>A0AAD5YYP3</accession>
<evidence type="ECO:0000313" key="5">
    <source>
        <dbReference type="EMBL" id="KAJ3576538.1"/>
    </source>
</evidence>
<feature type="region of interest" description="Disordered" evidence="3">
    <location>
        <begin position="407"/>
        <end position="455"/>
    </location>
</feature>
<dbReference type="InterPro" id="IPR000504">
    <property type="entry name" value="RRM_dom"/>
</dbReference>
<dbReference type="PROSITE" id="PS50102">
    <property type="entry name" value="RRM"/>
    <property type="match status" value="1"/>
</dbReference>
<organism evidence="5 6">
    <name type="scientific">Leucocoprinus birnbaumii</name>
    <dbReference type="NCBI Taxonomy" id="56174"/>
    <lineage>
        <taxon>Eukaryota</taxon>
        <taxon>Fungi</taxon>
        <taxon>Dikarya</taxon>
        <taxon>Basidiomycota</taxon>
        <taxon>Agaricomycotina</taxon>
        <taxon>Agaricomycetes</taxon>
        <taxon>Agaricomycetidae</taxon>
        <taxon>Agaricales</taxon>
        <taxon>Agaricineae</taxon>
        <taxon>Agaricaceae</taxon>
        <taxon>Leucocoprinus</taxon>
    </lineage>
</organism>
<evidence type="ECO:0000313" key="6">
    <source>
        <dbReference type="Proteomes" id="UP001213000"/>
    </source>
</evidence>
<feature type="region of interest" description="Disordered" evidence="3">
    <location>
        <begin position="258"/>
        <end position="341"/>
    </location>
</feature>
<feature type="compositionally biased region" description="Basic and acidic residues" evidence="3">
    <location>
        <begin position="429"/>
        <end position="446"/>
    </location>
</feature>
<feature type="domain" description="RRM" evidence="4">
    <location>
        <begin position="7"/>
        <end position="104"/>
    </location>
</feature>
<name>A0AAD5YYP3_9AGAR</name>
<keyword evidence="1 2" id="KW-0694">RNA-binding</keyword>
<evidence type="ECO:0000256" key="2">
    <source>
        <dbReference type="PROSITE-ProRule" id="PRU00176"/>
    </source>
</evidence>
<reference evidence="5" key="1">
    <citation type="submission" date="2022-07" db="EMBL/GenBank/DDBJ databases">
        <title>Genome Sequence of Leucocoprinus birnbaumii.</title>
        <authorList>
            <person name="Buettner E."/>
        </authorList>
    </citation>
    <scope>NUCLEOTIDE SEQUENCE</scope>
    <source>
        <strain evidence="5">VT141</strain>
    </source>
</reference>
<feature type="compositionally biased region" description="Pro residues" evidence="3">
    <location>
        <begin position="313"/>
        <end position="330"/>
    </location>
</feature>